<comment type="caution">
    <text evidence="4">The sequence shown here is derived from an EMBL/GenBank/DDBJ whole genome shotgun (WGS) entry which is preliminary data.</text>
</comment>
<dbReference type="Pfam" id="PF01209">
    <property type="entry name" value="Ubie_methyltran"/>
    <property type="match status" value="1"/>
</dbReference>
<dbReference type="AlphaFoldDB" id="A0A923TCF5"/>
<dbReference type="CDD" id="cd02440">
    <property type="entry name" value="AdoMet_MTases"/>
    <property type="match status" value="1"/>
</dbReference>
<dbReference type="RefSeq" id="WP_187465780.1">
    <property type="nucleotide sequence ID" value="NZ_JACSIT010000070.1"/>
</dbReference>
<name>A0A923TCF5_9BACT</name>
<organism evidence="4 5">
    <name type="scientific">Neolewinella lacunae</name>
    <dbReference type="NCBI Taxonomy" id="1517758"/>
    <lineage>
        <taxon>Bacteria</taxon>
        <taxon>Pseudomonadati</taxon>
        <taxon>Bacteroidota</taxon>
        <taxon>Saprospiria</taxon>
        <taxon>Saprospirales</taxon>
        <taxon>Lewinellaceae</taxon>
        <taxon>Neolewinella</taxon>
    </lineage>
</organism>
<reference evidence="4" key="1">
    <citation type="submission" date="2020-08" db="EMBL/GenBank/DDBJ databases">
        <title>Lewinella bacteria from marine environments.</title>
        <authorList>
            <person name="Zhong Y."/>
        </authorList>
    </citation>
    <scope>NUCLEOTIDE SEQUENCE</scope>
    <source>
        <strain evidence="4">KCTC 42187</strain>
    </source>
</reference>
<protein>
    <submittedName>
        <fullName evidence="4">Class I SAM-dependent methyltransferase</fullName>
    </submittedName>
</protein>
<dbReference type="Gene3D" id="3.40.50.150">
    <property type="entry name" value="Vaccinia Virus protein VP39"/>
    <property type="match status" value="1"/>
</dbReference>
<keyword evidence="5" id="KW-1185">Reference proteome</keyword>
<evidence type="ECO:0000256" key="3">
    <source>
        <dbReference type="ARBA" id="ARBA00022691"/>
    </source>
</evidence>
<evidence type="ECO:0000313" key="5">
    <source>
        <dbReference type="Proteomes" id="UP000650081"/>
    </source>
</evidence>
<dbReference type="InterPro" id="IPR029063">
    <property type="entry name" value="SAM-dependent_MTases_sf"/>
</dbReference>
<evidence type="ECO:0000256" key="2">
    <source>
        <dbReference type="ARBA" id="ARBA00022679"/>
    </source>
</evidence>
<sequence>MIRNKIKEKNTIYEDEFVETLFNRMSETYGVLNYLSSFGFTELWRKQCVNEIDWKEDLQEGYDFMSGMGESWHLVMQNKKVKLVGIDMSSEMNKEAKKKLHKKSSWDVSILEENILENSLPAASADFIISTFGLKTFSPAKQKILAQEMYRVLKPGGQIALIEVSVPASWVLRIPFMFYLKRVVPVIGKLFMGNALDYRMLGVYCEKFKNCTDFKDLLAKEGMDVQVREYFFGCATGIVGRK</sequence>
<dbReference type="PROSITE" id="PS01184">
    <property type="entry name" value="UBIE_2"/>
    <property type="match status" value="1"/>
</dbReference>
<proteinExistence type="predicted"/>
<keyword evidence="3" id="KW-0949">S-adenosyl-L-methionine</keyword>
<dbReference type="InterPro" id="IPR023576">
    <property type="entry name" value="UbiE/COQ5_MeTrFase_CS"/>
</dbReference>
<dbReference type="GO" id="GO:0008168">
    <property type="term" value="F:methyltransferase activity"/>
    <property type="evidence" value="ECO:0007669"/>
    <property type="project" value="UniProtKB-KW"/>
</dbReference>
<dbReference type="GO" id="GO:0032259">
    <property type="term" value="P:methylation"/>
    <property type="evidence" value="ECO:0007669"/>
    <property type="project" value="UniProtKB-KW"/>
</dbReference>
<dbReference type="Proteomes" id="UP000650081">
    <property type="component" value="Unassembled WGS sequence"/>
</dbReference>
<dbReference type="PANTHER" id="PTHR42912:SF93">
    <property type="entry name" value="N6-ADENOSINE-METHYLTRANSFERASE TMT1A"/>
    <property type="match status" value="1"/>
</dbReference>
<gene>
    <name evidence="4" type="ORF">H9S92_05845</name>
</gene>
<dbReference type="SUPFAM" id="SSF53335">
    <property type="entry name" value="S-adenosyl-L-methionine-dependent methyltransferases"/>
    <property type="match status" value="1"/>
</dbReference>
<keyword evidence="2" id="KW-0808">Transferase</keyword>
<evidence type="ECO:0000313" key="4">
    <source>
        <dbReference type="EMBL" id="MBC6993672.1"/>
    </source>
</evidence>
<dbReference type="InterPro" id="IPR050508">
    <property type="entry name" value="Methyltransf_Superfamily"/>
</dbReference>
<evidence type="ECO:0000256" key="1">
    <source>
        <dbReference type="ARBA" id="ARBA00022603"/>
    </source>
</evidence>
<accession>A0A923TCF5</accession>
<dbReference type="EMBL" id="JACSIT010000070">
    <property type="protein sequence ID" value="MBC6993672.1"/>
    <property type="molecule type" value="Genomic_DNA"/>
</dbReference>
<keyword evidence="1 4" id="KW-0489">Methyltransferase</keyword>
<dbReference type="PANTHER" id="PTHR42912">
    <property type="entry name" value="METHYLTRANSFERASE"/>
    <property type="match status" value="1"/>
</dbReference>